<gene>
    <name evidence="2" type="ORF">KR093_009801</name>
</gene>
<organism evidence="2 3">
    <name type="scientific">Drosophila rubida</name>
    <dbReference type="NCBI Taxonomy" id="30044"/>
    <lineage>
        <taxon>Eukaryota</taxon>
        <taxon>Metazoa</taxon>
        <taxon>Ecdysozoa</taxon>
        <taxon>Arthropoda</taxon>
        <taxon>Hexapoda</taxon>
        <taxon>Insecta</taxon>
        <taxon>Pterygota</taxon>
        <taxon>Neoptera</taxon>
        <taxon>Endopterygota</taxon>
        <taxon>Diptera</taxon>
        <taxon>Brachycera</taxon>
        <taxon>Muscomorpha</taxon>
        <taxon>Ephydroidea</taxon>
        <taxon>Drosophilidae</taxon>
        <taxon>Drosophila</taxon>
    </lineage>
</organism>
<feature type="compositionally biased region" description="Basic and acidic residues" evidence="1">
    <location>
        <begin position="35"/>
        <end position="56"/>
    </location>
</feature>
<sequence length="115" mass="13523">KPKKKKWVMCCPKDLKKQPPKKVEKPLPPTVVKCEKLEKPPKTPKPRPEPHCERSKSYRSPAEQRAYLEKEAVPIFMEGMLELAREQPQDPISYLQNFWLKRQHECAIPLPKNLL</sequence>
<accession>A0AAD4PJG6</accession>
<comment type="caution">
    <text evidence="2">The sequence shown here is derived from an EMBL/GenBank/DDBJ whole genome shotgun (WGS) entry which is preliminary data.</text>
</comment>
<dbReference type="InterPro" id="IPR007858">
    <property type="entry name" value="Dpy-30_motif"/>
</dbReference>
<dbReference type="Proteomes" id="UP001200034">
    <property type="component" value="Unassembled WGS sequence"/>
</dbReference>
<evidence type="ECO:0000313" key="2">
    <source>
        <dbReference type="EMBL" id="KAH8366155.1"/>
    </source>
</evidence>
<dbReference type="EMBL" id="JAJJHW010002774">
    <property type="protein sequence ID" value="KAH8366155.1"/>
    <property type="molecule type" value="Genomic_DNA"/>
</dbReference>
<dbReference type="AlphaFoldDB" id="A0AAD4PJG6"/>
<keyword evidence="3" id="KW-1185">Reference proteome</keyword>
<dbReference type="Gene3D" id="1.20.890.10">
    <property type="entry name" value="cAMP-dependent protein kinase regulatory subunit, dimerization-anchoring domain"/>
    <property type="match status" value="1"/>
</dbReference>
<evidence type="ECO:0000256" key="1">
    <source>
        <dbReference type="SAM" id="MobiDB-lite"/>
    </source>
</evidence>
<protein>
    <submittedName>
        <fullName evidence="2">Uncharacterized protein</fullName>
    </submittedName>
</protein>
<evidence type="ECO:0000313" key="3">
    <source>
        <dbReference type="Proteomes" id="UP001200034"/>
    </source>
</evidence>
<feature type="non-terminal residue" evidence="2">
    <location>
        <position position="1"/>
    </location>
</feature>
<proteinExistence type="predicted"/>
<name>A0AAD4PJG6_9MUSC</name>
<feature type="region of interest" description="Disordered" evidence="1">
    <location>
        <begin position="35"/>
        <end position="63"/>
    </location>
</feature>
<dbReference type="Pfam" id="PF05186">
    <property type="entry name" value="Dpy-30"/>
    <property type="match status" value="1"/>
</dbReference>
<reference evidence="2" key="1">
    <citation type="journal article" date="2021" name="Mol. Ecol. Resour.">
        <title>Phylogenomic analyses of the genus Drosophila reveals genomic signals of climate adaptation.</title>
        <authorList>
            <person name="Li F."/>
            <person name="Rane R.V."/>
            <person name="Luria V."/>
            <person name="Xiong Z."/>
            <person name="Chen J."/>
            <person name="Li Z."/>
            <person name="Catullo R.A."/>
            <person name="Griffin P.C."/>
            <person name="Schiffer M."/>
            <person name="Pearce S."/>
            <person name="Lee S.F."/>
            <person name="McElroy K."/>
            <person name="Stocker A."/>
            <person name="Shirriffs J."/>
            <person name="Cockerell F."/>
            <person name="Coppin C."/>
            <person name="Sgro C.M."/>
            <person name="Karger A."/>
            <person name="Cain J.W."/>
            <person name="Weber J.A."/>
            <person name="Santpere G."/>
            <person name="Kirschner M.W."/>
            <person name="Hoffmann A.A."/>
            <person name="Oakeshott J.G."/>
            <person name="Zhang G."/>
        </authorList>
    </citation>
    <scope>NUCLEOTIDE SEQUENCE</scope>
    <source>
        <strain evidence="2">BGI-SZ-2011g</strain>
    </source>
</reference>